<proteinExistence type="predicted"/>
<accession>A0A2K1KL11</accession>
<dbReference type="Gramene" id="Pp3c5_25150V3.2">
    <property type="protein sequence ID" value="PAC:32953768.CDS.1"/>
    <property type="gene ID" value="Pp3c5_25150"/>
</dbReference>
<dbReference type="AlphaFoldDB" id="A0A2K1KL11"/>
<reference evidence="1 3" key="1">
    <citation type="journal article" date="2008" name="Science">
        <title>The Physcomitrella genome reveals evolutionary insights into the conquest of land by plants.</title>
        <authorList>
            <person name="Rensing S."/>
            <person name="Lang D."/>
            <person name="Zimmer A."/>
            <person name="Terry A."/>
            <person name="Salamov A."/>
            <person name="Shapiro H."/>
            <person name="Nishiyama T."/>
            <person name="Perroud P.-F."/>
            <person name="Lindquist E."/>
            <person name="Kamisugi Y."/>
            <person name="Tanahashi T."/>
            <person name="Sakakibara K."/>
            <person name="Fujita T."/>
            <person name="Oishi K."/>
            <person name="Shin-I T."/>
            <person name="Kuroki Y."/>
            <person name="Toyoda A."/>
            <person name="Suzuki Y."/>
            <person name="Hashimoto A."/>
            <person name="Yamaguchi K."/>
            <person name="Sugano A."/>
            <person name="Kohara Y."/>
            <person name="Fujiyama A."/>
            <person name="Anterola A."/>
            <person name="Aoki S."/>
            <person name="Ashton N."/>
            <person name="Barbazuk W.B."/>
            <person name="Barker E."/>
            <person name="Bennetzen J."/>
            <person name="Bezanilla M."/>
            <person name="Blankenship R."/>
            <person name="Cho S.H."/>
            <person name="Dutcher S."/>
            <person name="Estelle M."/>
            <person name="Fawcett J.A."/>
            <person name="Gundlach H."/>
            <person name="Hanada K."/>
            <person name="Heyl A."/>
            <person name="Hicks K.A."/>
            <person name="Hugh J."/>
            <person name="Lohr M."/>
            <person name="Mayer K."/>
            <person name="Melkozernov A."/>
            <person name="Murata T."/>
            <person name="Nelson D."/>
            <person name="Pils B."/>
            <person name="Prigge M."/>
            <person name="Reiss B."/>
            <person name="Renner T."/>
            <person name="Rombauts S."/>
            <person name="Rushton P."/>
            <person name="Sanderfoot A."/>
            <person name="Schween G."/>
            <person name="Shiu S.-H."/>
            <person name="Stueber K."/>
            <person name="Theodoulou F.L."/>
            <person name="Tu H."/>
            <person name="Van de Peer Y."/>
            <person name="Verrier P.J."/>
            <person name="Waters E."/>
            <person name="Wood A."/>
            <person name="Yang L."/>
            <person name="Cove D."/>
            <person name="Cuming A."/>
            <person name="Hasebe M."/>
            <person name="Lucas S."/>
            <person name="Mishler D.B."/>
            <person name="Reski R."/>
            <person name="Grigoriev I."/>
            <person name="Quatrano R.S."/>
            <person name="Boore J.L."/>
        </authorList>
    </citation>
    <scope>NUCLEOTIDE SEQUENCE [LARGE SCALE GENOMIC DNA]</scope>
    <source>
        <strain evidence="2 3">cv. Gransden 2004</strain>
    </source>
</reference>
<organism evidence="1">
    <name type="scientific">Physcomitrium patens</name>
    <name type="common">Spreading-leaved earth moss</name>
    <name type="synonym">Physcomitrella patens</name>
    <dbReference type="NCBI Taxonomy" id="3218"/>
    <lineage>
        <taxon>Eukaryota</taxon>
        <taxon>Viridiplantae</taxon>
        <taxon>Streptophyta</taxon>
        <taxon>Embryophyta</taxon>
        <taxon>Bryophyta</taxon>
        <taxon>Bryophytina</taxon>
        <taxon>Bryopsida</taxon>
        <taxon>Funariidae</taxon>
        <taxon>Funariales</taxon>
        <taxon>Funariaceae</taxon>
        <taxon>Physcomitrium</taxon>
    </lineage>
</organism>
<dbReference type="InParanoid" id="A0A2K1KL11"/>
<name>A0A2K1KL11_PHYPA</name>
<evidence type="ECO:0000313" key="3">
    <source>
        <dbReference type="Proteomes" id="UP000006727"/>
    </source>
</evidence>
<evidence type="ECO:0000313" key="2">
    <source>
        <dbReference type="EnsemblPlants" id="PAC:32953767.CDS.1"/>
    </source>
</evidence>
<dbReference type="Gramene" id="Pp3c5_25150V3.1">
    <property type="protein sequence ID" value="PAC:32953767.CDS.1"/>
    <property type="gene ID" value="Pp3c5_25150"/>
</dbReference>
<protein>
    <submittedName>
        <fullName evidence="1 2">Uncharacterized protein</fullName>
    </submittedName>
</protein>
<keyword evidence="3" id="KW-1185">Reference proteome</keyword>
<dbReference type="EnsemblPlants" id="Pp3c5_25150V3.1">
    <property type="protein sequence ID" value="PAC:32953767.CDS.1"/>
    <property type="gene ID" value="Pp3c5_25150"/>
</dbReference>
<gene>
    <name evidence="1" type="ORF">PHYPA_008134</name>
</gene>
<dbReference type="Proteomes" id="UP000006727">
    <property type="component" value="Chromosome 5"/>
</dbReference>
<evidence type="ECO:0000313" key="1">
    <source>
        <dbReference type="EMBL" id="PNR54457.1"/>
    </source>
</evidence>
<dbReference type="EMBL" id="ABEU02000005">
    <property type="protein sequence ID" value="PNR54457.1"/>
    <property type="molecule type" value="Genomic_DNA"/>
</dbReference>
<sequence length="59" mass="6856">MSCKELQCILARARALNKNKNFAVIADATCFYSIDYSHQQTLIGIIFLSMSERESYEYR</sequence>
<reference evidence="1 3" key="2">
    <citation type="journal article" date="2018" name="Plant J.">
        <title>The Physcomitrella patens chromosome-scale assembly reveals moss genome structure and evolution.</title>
        <authorList>
            <person name="Lang D."/>
            <person name="Ullrich K.K."/>
            <person name="Murat F."/>
            <person name="Fuchs J."/>
            <person name="Jenkins J."/>
            <person name="Haas F.B."/>
            <person name="Piednoel M."/>
            <person name="Gundlach H."/>
            <person name="Van Bel M."/>
            <person name="Meyberg R."/>
            <person name="Vives C."/>
            <person name="Morata J."/>
            <person name="Symeonidi A."/>
            <person name="Hiss M."/>
            <person name="Muchero W."/>
            <person name="Kamisugi Y."/>
            <person name="Saleh O."/>
            <person name="Blanc G."/>
            <person name="Decker E.L."/>
            <person name="van Gessel N."/>
            <person name="Grimwood J."/>
            <person name="Hayes R.D."/>
            <person name="Graham S.W."/>
            <person name="Gunter L.E."/>
            <person name="McDaniel S.F."/>
            <person name="Hoernstein S.N.W."/>
            <person name="Larsson A."/>
            <person name="Li F.W."/>
            <person name="Perroud P.F."/>
            <person name="Phillips J."/>
            <person name="Ranjan P."/>
            <person name="Rokshar D.S."/>
            <person name="Rothfels C.J."/>
            <person name="Schneider L."/>
            <person name="Shu S."/>
            <person name="Stevenson D.W."/>
            <person name="Thummler F."/>
            <person name="Tillich M."/>
            <person name="Villarreal Aguilar J.C."/>
            <person name="Widiez T."/>
            <person name="Wong G.K."/>
            <person name="Wymore A."/>
            <person name="Zhang Y."/>
            <person name="Zimmer A.D."/>
            <person name="Quatrano R.S."/>
            <person name="Mayer K.F.X."/>
            <person name="Goodstein D."/>
            <person name="Casacuberta J.M."/>
            <person name="Vandepoele K."/>
            <person name="Reski R."/>
            <person name="Cuming A.C."/>
            <person name="Tuskan G.A."/>
            <person name="Maumus F."/>
            <person name="Salse J."/>
            <person name="Schmutz J."/>
            <person name="Rensing S.A."/>
        </authorList>
    </citation>
    <scope>NUCLEOTIDE SEQUENCE [LARGE SCALE GENOMIC DNA]</scope>
    <source>
        <strain evidence="2 3">cv. Gransden 2004</strain>
    </source>
</reference>
<reference evidence="2" key="3">
    <citation type="submission" date="2020-12" db="UniProtKB">
        <authorList>
            <consortium name="EnsemblPlants"/>
        </authorList>
    </citation>
    <scope>IDENTIFICATION</scope>
</reference>
<dbReference type="EnsemblPlants" id="Pp3c5_25150V3.2">
    <property type="protein sequence ID" value="PAC:32953768.CDS.1"/>
    <property type="gene ID" value="Pp3c5_25150"/>
</dbReference>